<evidence type="ECO:0000259" key="2">
    <source>
        <dbReference type="Pfam" id="PF01863"/>
    </source>
</evidence>
<protein>
    <recommendedName>
        <fullName evidence="2">YgjP-like metallopeptidase domain-containing protein</fullName>
    </recommendedName>
</protein>
<organism evidence="3 4">
    <name type="scientific">Methanimicrococcus hacksteinii</name>
    <dbReference type="NCBI Taxonomy" id="3028293"/>
    <lineage>
        <taxon>Archaea</taxon>
        <taxon>Methanobacteriati</taxon>
        <taxon>Methanobacteriota</taxon>
        <taxon>Stenosarchaea group</taxon>
        <taxon>Methanomicrobia</taxon>
        <taxon>Methanosarcinales</taxon>
        <taxon>Methanosarcinaceae</taxon>
        <taxon>Methanimicrococcus</taxon>
    </lineage>
</organism>
<feature type="coiled-coil region" evidence="1">
    <location>
        <begin position="102"/>
        <end position="130"/>
    </location>
</feature>
<comment type="caution">
    <text evidence="3">The sequence shown here is derived from an EMBL/GenBank/DDBJ whole genome shotgun (WGS) entry which is preliminary data.</text>
</comment>
<dbReference type="Pfam" id="PF01863">
    <property type="entry name" value="YgjP-like"/>
    <property type="match status" value="1"/>
</dbReference>
<keyword evidence="1" id="KW-0175">Coiled coil</keyword>
<name>A0ABU3VR41_9EURY</name>
<dbReference type="RefSeq" id="WP_318786310.1">
    <property type="nucleotide sequence ID" value="NZ_JAWDKC010000025.1"/>
</dbReference>
<evidence type="ECO:0000256" key="1">
    <source>
        <dbReference type="SAM" id="Coils"/>
    </source>
</evidence>
<proteinExistence type="predicted"/>
<gene>
    <name evidence="3" type="ORF">MmiAt1_14830</name>
</gene>
<evidence type="ECO:0000313" key="3">
    <source>
        <dbReference type="EMBL" id="MDV0445882.1"/>
    </source>
</evidence>
<feature type="domain" description="YgjP-like metallopeptidase" evidence="2">
    <location>
        <begin position="86"/>
        <end position="296"/>
    </location>
</feature>
<keyword evidence="4" id="KW-1185">Reference proteome</keyword>
<dbReference type="PANTHER" id="PTHR30399">
    <property type="entry name" value="UNCHARACTERIZED PROTEIN YGJP"/>
    <property type="match status" value="1"/>
</dbReference>
<dbReference type="CDD" id="cd07344">
    <property type="entry name" value="M48_yhfN_like"/>
    <property type="match status" value="1"/>
</dbReference>
<reference evidence="3 4" key="1">
    <citation type="submission" date="2023-06" db="EMBL/GenBank/DDBJ databases">
        <title>Genome sequence of Methanimicrococcus sp. At1.</title>
        <authorList>
            <person name="Protasov E."/>
            <person name="Platt K."/>
            <person name="Poehlein A."/>
            <person name="Daniel R."/>
            <person name="Brune A."/>
        </authorList>
    </citation>
    <scope>NUCLEOTIDE SEQUENCE [LARGE SCALE GENOMIC DNA]</scope>
    <source>
        <strain evidence="3 4">At1</strain>
    </source>
</reference>
<evidence type="ECO:0000313" key="4">
    <source>
        <dbReference type="Proteomes" id="UP001272052"/>
    </source>
</evidence>
<dbReference type="InterPro" id="IPR053136">
    <property type="entry name" value="UTP_pyrophosphatase-like"/>
</dbReference>
<dbReference type="InterPro" id="IPR002725">
    <property type="entry name" value="YgjP-like_metallopeptidase"/>
</dbReference>
<dbReference type="Gene3D" id="3.30.2010.10">
    <property type="entry name" value="Metalloproteases ('zincins'), catalytic domain"/>
    <property type="match status" value="1"/>
</dbReference>
<sequence length="304" mass="34667">MPPVRPAAGEKTTETVVSAGSSQLKCLIIFSKKRKKTISYTVRYESAETDAEIGFANRFEADFVNGSKTDSRGGSETDSLKQPILFVRAPASLSVKDIVSVLNENESNVLELLEKASKKEEAAQKKAKQSYTNGSIFHYMGRTYTLRLIYEPEIKKIQVHLLDGQLQVFLPARLIDLSETEKEKKIKKAVESFYIEQADVFFNSRADYFAEKYLELLGKKPKSVKAVSYKSKWGCCTYQNDIKLNWVLIQAETPVIDYVIVHELCHIRHKDHSKAFWDLVGTIDPKYKEKRLELKENGWILGIK</sequence>
<dbReference type="Proteomes" id="UP001272052">
    <property type="component" value="Unassembled WGS sequence"/>
</dbReference>
<dbReference type="EMBL" id="JAWDKC010000025">
    <property type="protein sequence ID" value="MDV0445882.1"/>
    <property type="molecule type" value="Genomic_DNA"/>
</dbReference>
<accession>A0ABU3VR41</accession>
<dbReference type="PANTHER" id="PTHR30399:SF1">
    <property type="entry name" value="UTP PYROPHOSPHATASE"/>
    <property type="match status" value="1"/>
</dbReference>